<dbReference type="CDD" id="cd03214">
    <property type="entry name" value="ABC_Iron-Siderophores_B12_Hemin"/>
    <property type="match status" value="1"/>
</dbReference>
<organism evidence="6 7">
    <name type="scientific">Kibdelosporangium aridum</name>
    <dbReference type="NCBI Taxonomy" id="2030"/>
    <lineage>
        <taxon>Bacteria</taxon>
        <taxon>Bacillati</taxon>
        <taxon>Actinomycetota</taxon>
        <taxon>Actinomycetes</taxon>
        <taxon>Pseudonocardiales</taxon>
        <taxon>Pseudonocardiaceae</taxon>
        <taxon>Kibdelosporangium</taxon>
    </lineage>
</organism>
<name>A0A1W2FVC5_KIBAR</name>
<evidence type="ECO:0000256" key="3">
    <source>
        <dbReference type="ARBA" id="ARBA00022840"/>
    </source>
</evidence>
<dbReference type="PANTHER" id="PTHR42794">
    <property type="entry name" value="HEMIN IMPORT ATP-BINDING PROTEIN HMUV"/>
    <property type="match status" value="1"/>
</dbReference>
<feature type="region of interest" description="Disordered" evidence="4">
    <location>
        <begin position="244"/>
        <end position="282"/>
    </location>
</feature>
<evidence type="ECO:0000313" key="7">
    <source>
        <dbReference type="Proteomes" id="UP000192674"/>
    </source>
</evidence>
<feature type="domain" description="ABC transporter" evidence="5">
    <location>
        <begin position="5"/>
        <end position="237"/>
    </location>
</feature>
<reference evidence="6 7" key="1">
    <citation type="submission" date="2017-04" db="EMBL/GenBank/DDBJ databases">
        <authorList>
            <person name="Afonso C.L."/>
            <person name="Miller P.J."/>
            <person name="Scott M.A."/>
            <person name="Spackman E."/>
            <person name="Goraichik I."/>
            <person name="Dimitrov K.M."/>
            <person name="Suarez D.L."/>
            <person name="Swayne D.E."/>
        </authorList>
    </citation>
    <scope>NUCLEOTIDE SEQUENCE [LARGE SCALE GENOMIC DNA]</scope>
    <source>
        <strain evidence="6 7">DSM 43828</strain>
    </source>
</reference>
<dbReference type="Gene3D" id="3.40.50.300">
    <property type="entry name" value="P-loop containing nucleotide triphosphate hydrolases"/>
    <property type="match status" value="1"/>
</dbReference>
<dbReference type="EMBL" id="FWXV01000012">
    <property type="protein sequence ID" value="SMD25596.1"/>
    <property type="molecule type" value="Genomic_DNA"/>
</dbReference>
<gene>
    <name evidence="6" type="ORF">SAMN05661093_09195</name>
</gene>
<protein>
    <submittedName>
        <fullName evidence="6">Iron complex transport system ATP-binding protein</fullName>
    </submittedName>
</protein>
<dbReference type="FunFam" id="3.40.50.300:FF:000134">
    <property type="entry name" value="Iron-enterobactin ABC transporter ATP-binding protein"/>
    <property type="match status" value="1"/>
</dbReference>
<dbReference type="GO" id="GO:0005524">
    <property type="term" value="F:ATP binding"/>
    <property type="evidence" value="ECO:0007669"/>
    <property type="project" value="UniProtKB-KW"/>
</dbReference>
<dbReference type="PANTHER" id="PTHR42794:SF2">
    <property type="entry name" value="ABC TRANSPORTER ATP-BINDING PROTEIN"/>
    <property type="match status" value="1"/>
</dbReference>
<dbReference type="InterPro" id="IPR003593">
    <property type="entry name" value="AAA+_ATPase"/>
</dbReference>
<dbReference type="OrthoDB" id="3426016at2"/>
<keyword evidence="1" id="KW-0813">Transport</keyword>
<keyword evidence="7" id="KW-1185">Reference proteome</keyword>
<evidence type="ECO:0000256" key="2">
    <source>
        <dbReference type="ARBA" id="ARBA00022741"/>
    </source>
</evidence>
<accession>A0A1W2FVC5</accession>
<dbReference type="PROSITE" id="PS50893">
    <property type="entry name" value="ABC_TRANSPORTER_2"/>
    <property type="match status" value="1"/>
</dbReference>
<evidence type="ECO:0000256" key="4">
    <source>
        <dbReference type="SAM" id="MobiDB-lite"/>
    </source>
</evidence>
<dbReference type="SMART" id="SM00382">
    <property type="entry name" value="AAA"/>
    <property type="match status" value="1"/>
</dbReference>
<proteinExistence type="predicted"/>
<evidence type="ECO:0000313" key="6">
    <source>
        <dbReference type="EMBL" id="SMD25596.1"/>
    </source>
</evidence>
<dbReference type="InterPro" id="IPR027417">
    <property type="entry name" value="P-loop_NTPase"/>
</dbReference>
<dbReference type="InterPro" id="IPR003439">
    <property type="entry name" value="ABC_transporter-like_ATP-bd"/>
</dbReference>
<dbReference type="AlphaFoldDB" id="A0A1W2FVC5"/>
<evidence type="ECO:0000259" key="5">
    <source>
        <dbReference type="PROSITE" id="PS50893"/>
    </source>
</evidence>
<sequence>MTARVEVSGIGVELGGRRVVDDVSFAAKPGEVIGIVGPNGSGKSTLLRAMIGILTPAAGSVHIDGLDVAKTKARDRARVLAAVLQDATGDFDLTVQDVVMMGRACYKKAFERDDDRDRTVVADALRAVGAVDLRDRRFAFLSGGERQRVLIARAIAQQPRVLVMDEPTNHLDLRHQFDALALPRKLGVTAVIALHDLNLAAHYCDQLLVLHHGRQVRSGTPEEVLNSETLAEVYGVAAAVTPHPVTGRPHITLDPTHQAETGQPPRSWPVPGRDYLMEKESP</sequence>
<dbReference type="Proteomes" id="UP000192674">
    <property type="component" value="Unassembled WGS sequence"/>
</dbReference>
<keyword evidence="2" id="KW-0547">Nucleotide-binding</keyword>
<dbReference type="InterPro" id="IPR017871">
    <property type="entry name" value="ABC_transporter-like_CS"/>
</dbReference>
<dbReference type="SUPFAM" id="SSF52540">
    <property type="entry name" value="P-loop containing nucleoside triphosphate hydrolases"/>
    <property type="match status" value="1"/>
</dbReference>
<dbReference type="PROSITE" id="PS00211">
    <property type="entry name" value="ABC_TRANSPORTER_1"/>
    <property type="match status" value="1"/>
</dbReference>
<evidence type="ECO:0000256" key="1">
    <source>
        <dbReference type="ARBA" id="ARBA00022448"/>
    </source>
</evidence>
<dbReference type="GO" id="GO:0016887">
    <property type="term" value="F:ATP hydrolysis activity"/>
    <property type="evidence" value="ECO:0007669"/>
    <property type="project" value="InterPro"/>
</dbReference>
<keyword evidence="3 6" id="KW-0067">ATP-binding</keyword>
<dbReference type="Pfam" id="PF00005">
    <property type="entry name" value="ABC_tran"/>
    <property type="match status" value="1"/>
</dbReference>
<dbReference type="RefSeq" id="WP_084433507.1">
    <property type="nucleotide sequence ID" value="NZ_FWXV01000012.1"/>
</dbReference>